<evidence type="ECO:0000256" key="6">
    <source>
        <dbReference type="ARBA" id="ARBA00022670"/>
    </source>
</evidence>
<dbReference type="InterPro" id="IPR042266">
    <property type="entry name" value="PPPDE_sf"/>
</dbReference>
<dbReference type="EMBL" id="CAJNOH010000589">
    <property type="protein sequence ID" value="CAF1082475.1"/>
    <property type="molecule type" value="Genomic_DNA"/>
</dbReference>
<evidence type="ECO:0000256" key="17">
    <source>
        <dbReference type="ARBA" id="ARBA00023180"/>
    </source>
</evidence>
<feature type="transmembrane region" description="Helical" evidence="20">
    <location>
        <begin position="1052"/>
        <end position="1071"/>
    </location>
</feature>
<comment type="catalytic activity">
    <reaction evidence="1">
        <text>ATP = 3',5'-cyclic AMP + diphosphate</text>
        <dbReference type="Rhea" id="RHEA:15389"/>
        <dbReference type="ChEBI" id="CHEBI:30616"/>
        <dbReference type="ChEBI" id="CHEBI:33019"/>
        <dbReference type="ChEBI" id="CHEBI:58165"/>
        <dbReference type="EC" id="4.6.1.1"/>
    </reaction>
</comment>
<dbReference type="GO" id="GO:0008233">
    <property type="term" value="F:peptidase activity"/>
    <property type="evidence" value="ECO:0007669"/>
    <property type="project" value="UniProtKB-KW"/>
</dbReference>
<evidence type="ECO:0000313" key="24">
    <source>
        <dbReference type="Proteomes" id="UP000663854"/>
    </source>
</evidence>
<dbReference type="Gene3D" id="3.30.70.1230">
    <property type="entry name" value="Nucleotide cyclase"/>
    <property type="match status" value="2"/>
</dbReference>
<keyword evidence="11" id="KW-0378">Hydrolase</keyword>
<evidence type="ECO:0000256" key="2">
    <source>
        <dbReference type="ARBA" id="ARBA00001946"/>
    </source>
</evidence>
<dbReference type="CDD" id="cd07302">
    <property type="entry name" value="CHD"/>
    <property type="match status" value="2"/>
</dbReference>
<accession>A0A814MQ42</accession>
<evidence type="ECO:0000256" key="19">
    <source>
        <dbReference type="RuleBase" id="RU000405"/>
    </source>
</evidence>
<dbReference type="Proteomes" id="UP000663854">
    <property type="component" value="Unassembled WGS sequence"/>
</dbReference>
<evidence type="ECO:0000256" key="12">
    <source>
        <dbReference type="ARBA" id="ARBA00022840"/>
    </source>
</evidence>
<organism evidence="23 24">
    <name type="scientific">Rotaria sordida</name>
    <dbReference type="NCBI Taxonomy" id="392033"/>
    <lineage>
        <taxon>Eukaryota</taxon>
        <taxon>Metazoa</taxon>
        <taxon>Spiralia</taxon>
        <taxon>Gnathifera</taxon>
        <taxon>Rotifera</taxon>
        <taxon>Eurotatoria</taxon>
        <taxon>Bdelloidea</taxon>
        <taxon>Philodinida</taxon>
        <taxon>Philodinidae</taxon>
        <taxon>Rotaria</taxon>
    </lineage>
</organism>
<comment type="cofactor">
    <cofactor evidence="2">
        <name>Mg(2+)</name>
        <dbReference type="ChEBI" id="CHEBI:18420"/>
    </cofactor>
</comment>
<dbReference type="InterPro" id="IPR018297">
    <property type="entry name" value="A/G_cyclase_CS"/>
</dbReference>
<dbReference type="Pfam" id="PF00211">
    <property type="entry name" value="Guanylate_cyc"/>
    <property type="match status" value="2"/>
</dbReference>
<evidence type="ECO:0000256" key="5">
    <source>
        <dbReference type="ARBA" id="ARBA00012201"/>
    </source>
</evidence>
<evidence type="ECO:0000313" key="23">
    <source>
        <dbReference type="EMBL" id="CAF1082475.1"/>
    </source>
</evidence>
<keyword evidence="13" id="KW-0460">Magnesium</keyword>
<feature type="transmembrane region" description="Helical" evidence="20">
    <location>
        <begin position="909"/>
        <end position="932"/>
    </location>
</feature>
<evidence type="ECO:0000259" key="22">
    <source>
        <dbReference type="PROSITE" id="PS51858"/>
    </source>
</evidence>
<evidence type="ECO:0000256" key="9">
    <source>
        <dbReference type="ARBA" id="ARBA00022737"/>
    </source>
</evidence>
<keyword evidence="15" id="KW-0115">cAMP biosynthesis</keyword>
<dbReference type="PROSITE" id="PS00452">
    <property type="entry name" value="GUANYLATE_CYCLASE_1"/>
    <property type="match status" value="2"/>
</dbReference>
<dbReference type="PROSITE" id="PS51858">
    <property type="entry name" value="PPPDE"/>
    <property type="match status" value="1"/>
</dbReference>
<dbReference type="GO" id="GO:0005524">
    <property type="term" value="F:ATP binding"/>
    <property type="evidence" value="ECO:0007669"/>
    <property type="project" value="UniProtKB-KW"/>
</dbReference>
<evidence type="ECO:0000256" key="14">
    <source>
        <dbReference type="ARBA" id="ARBA00022989"/>
    </source>
</evidence>
<feature type="domain" description="PPPDE" evidence="22">
    <location>
        <begin position="44"/>
        <end position="185"/>
    </location>
</feature>
<dbReference type="Pfam" id="PF16214">
    <property type="entry name" value="AC_N"/>
    <property type="match status" value="1"/>
</dbReference>
<proteinExistence type="inferred from homology"/>
<protein>
    <recommendedName>
        <fullName evidence="5">adenylate cyclase</fullName>
        <ecNumber evidence="5">4.6.1.1</ecNumber>
    </recommendedName>
</protein>
<feature type="domain" description="Guanylate cyclase" evidence="21">
    <location>
        <begin position="586"/>
        <end position="713"/>
    </location>
</feature>
<keyword evidence="9" id="KW-0677">Repeat</keyword>
<keyword evidence="16 20" id="KW-0472">Membrane</keyword>
<evidence type="ECO:0000256" key="16">
    <source>
        <dbReference type="ARBA" id="ARBA00023136"/>
    </source>
</evidence>
<keyword evidence="7 20" id="KW-0812">Transmembrane</keyword>
<evidence type="ECO:0000259" key="21">
    <source>
        <dbReference type="PROSITE" id="PS50125"/>
    </source>
</evidence>
<evidence type="ECO:0000256" key="13">
    <source>
        <dbReference type="ARBA" id="ARBA00022842"/>
    </source>
</evidence>
<keyword evidence="17" id="KW-0325">Glycoprotein</keyword>
<feature type="transmembrane region" description="Helical" evidence="20">
    <location>
        <begin position="351"/>
        <end position="372"/>
    </location>
</feature>
<dbReference type="PANTHER" id="PTHR45627:SF12">
    <property type="entry name" value="ADENYLATE CYCLASE TYPE 2"/>
    <property type="match status" value="1"/>
</dbReference>
<evidence type="ECO:0000256" key="18">
    <source>
        <dbReference type="ARBA" id="ARBA00023239"/>
    </source>
</evidence>
<dbReference type="SUPFAM" id="SSF55073">
    <property type="entry name" value="Nucleotide cyclase"/>
    <property type="match status" value="2"/>
</dbReference>
<dbReference type="PROSITE" id="PS50125">
    <property type="entry name" value="GUANYLATE_CYCLASE_2"/>
    <property type="match status" value="2"/>
</dbReference>
<keyword evidence="8" id="KW-0479">Metal-binding</keyword>
<dbReference type="GO" id="GO:0005886">
    <property type="term" value="C:plasma membrane"/>
    <property type="evidence" value="ECO:0007669"/>
    <property type="project" value="TreeGrafter"/>
</dbReference>
<dbReference type="FunFam" id="3.30.70.1230:FF:000001">
    <property type="entry name" value="Adenylate cyclase"/>
    <property type="match status" value="1"/>
</dbReference>
<feature type="transmembrane region" description="Helical" evidence="20">
    <location>
        <begin position="378"/>
        <end position="402"/>
    </location>
</feature>
<dbReference type="Gene3D" id="3.90.1720.30">
    <property type="entry name" value="PPPDE domains"/>
    <property type="match status" value="1"/>
</dbReference>
<keyword evidence="10" id="KW-0547">Nucleotide-binding</keyword>
<dbReference type="GO" id="GO:0046872">
    <property type="term" value="F:metal ion binding"/>
    <property type="evidence" value="ECO:0007669"/>
    <property type="project" value="UniProtKB-KW"/>
</dbReference>
<dbReference type="SMART" id="SM00044">
    <property type="entry name" value="CYCc"/>
    <property type="match status" value="2"/>
</dbReference>
<evidence type="ECO:0000256" key="15">
    <source>
        <dbReference type="ARBA" id="ARBA00022998"/>
    </source>
</evidence>
<dbReference type="SMART" id="SM01179">
    <property type="entry name" value="DUF862"/>
    <property type="match status" value="1"/>
</dbReference>
<dbReference type="EC" id="4.6.1.1" evidence="5"/>
<sequence>MISLKSKQSILHSLLHPDKIQNKNLQSTKDLSTIISNSTIKHLEPVFLNVYDLLSEHRTVNYLFKYCACHFLGAYHTSVQIYNVEYYFGDGICKSRPYSHLGRLILSKKMGMTEMTQDEIETKILFDMYDKFTRKDYDLLQHNCNHFTDVFLDRLLGIHLPMRFNRTERCIIATPCCTRTLNGIFGNDWTRPLIGIKSNSNLEQKTCCHREIKKRIGKERHQQHRSTVFKLLRRRRNQSMVSSSSSRIIDQKNKNHDSFMNQAKNNNKRKSVHVFDITNTCNSSSNNARLTLDWSSANVTTATMDNKHYFGLYLIRIKHSLVLFSLLLTAFQSLVYLLLAFFSSRSNLAQFIFEIILFSCVLLLSITLIMLLQREKFLHAHVYISCLSIWLLLTLFSTIPILLQQYTSVIRLMGIVTFSIITIHTTLPISRSWTVLMASITSLIHLILVIRTHRIDDLNNKSHRMEFKLKVICLSLFFVACNLFGLCHRYLTDAHQKKTYQNTMRCIEARLRLEREKEQQETLILSVIPAHIALTMKSEMLRKVKETAKYHNLQSRDDDQRSHTKKISVRKATFHDLYIKKHENVTILYADIVNFTPLSEKFTPPELVQILNKLFGKFDQLAQECDCMRIKILGDCYYCVSGLPISRPNHASNCVRMGLKMIDDIKLVREATGVNVDMRIGIHTGRVLCGVLGLKKWQYDIWSDDVTLANHIEAGGVPGRVHISDSTLLSLGGEYEVEEAHGHERDAYIAKLGIKTYFIIPRDVPNTQNQFMMNSSDTRKSSKKMQKLLDTWSNETPFSAQGLADSEKVDAAKSFILLEDNLKPLATSFSCFNRRRSTNGLKPFTLEFNKQASKAQKVLDDDEENRTASESLYRSLPELCYRYYVINAACVFLAILVIQALILEKNALFLILMIFGLCAFGIAAFLCVLDLSKLQHDNHRSLLEQPTYLVTHYYFIRSPVSLILIAICILTPFAISWPMPNDSIEQYMNTTVVTNISFTKNIVNQTHPLLISMISHLSSSANSDTYELCYHFEFHILLLQLALLTVSSFMHLYFLFKALIMIVTATIYIFYSHYFNFYYIISNRYDLTSNLLLIQTTFEIFFFILLLIGLDRRIEYMSRLDLLWTIKFQNEKHEVETVSTISRLLLENILPKHVAEIIIKENMSQGLYHESYDNVVVMFASIPNFKEFYVQSDANNDGLECLRLLNEIIAEFDKLLDKNKFSCVEKIKTIGNIYMAAAGLNPGAEHRMTRERYNQNIVALAEFAFAMIAVLEGINRDCFNDFKLRVGMCNGPLVAGIVGAKKPQYDIWGNTVNVASRMDSTGVDSCIHVPEETQKVLFENGYPCECRGPIYVKGKGNMTTYLVRPRGYMMPTSTSHVSSKFNASNK</sequence>
<evidence type="ECO:0000256" key="11">
    <source>
        <dbReference type="ARBA" id="ARBA00022801"/>
    </source>
</evidence>
<keyword evidence="14 20" id="KW-1133">Transmembrane helix</keyword>
<dbReference type="GO" id="GO:0006508">
    <property type="term" value="P:proteolysis"/>
    <property type="evidence" value="ECO:0007669"/>
    <property type="project" value="UniProtKB-KW"/>
</dbReference>
<keyword evidence="18 19" id="KW-0456">Lyase</keyword>
<keyword evidence="12" id="KW-0067">ATP-binding</keyword>
<feature type="transmembrane region" description="Helical" evidence="20">
    <location>
        <begin position="1091"/>
        <end position="1110"/>
    </location>
</feature>
<feature type="transmembrane region" description="Helical" evidence="20">
    <location>
        <begin position="1257"/>
        <end position="1274"/>
    </location>
</feature>
<evidence type="ECO:0000256" key="4">
    <source>
        <dbReference type="ARBA" id="ARBA00008140"/>
    </source>
</evidence>
<evidence type="ECO:0000256" key="10">
    <source>
        <dbReference type="ARBA" id="ARBA00022741"/>
    </source>
</evidence>
<feature type="transmembrane region" description="Helical" evidence="20">
    <location>
        <begin position="409"/>
        <end position="427"/>
    </location>
</feature>
<dbReference type="GO" id="GO:0006171">
    <property type="term" value="P:cAMP biosynthetic process"/>
    <property type="evidence" value="ECO:0007669"/>
    <property type="project" value="UniProtKB-KW"/>
</dbReference>
<comment type="similarity">
    <text evidence="4">Belongs to the DeSI family.</text>
</comment>
<dbReference type="GO" id="GO:0035556">
    <property type="term" value="P:intracellular signal transduction"/>
    <property type="evidence" value="ECO:0007669"/>
    <property type="project" value="InterPro"/>
</dbReference>
<dbReference type="Pfam" id="PF05903">
    <property type="entry name" value="Peptidase_C97"/>
    <property type="match status" value="1"/>
</dbReference>
<dbReference type="InterPro" id="IPR001054">
    <property type="entry name" value="A/G_cyclase"/>
</dbReference>
<comment type="similarity">
    <text evidence="19">Belongs to the adenylyl cyclase class-4/guanylyl cyclase family.</text>
</comment>
<dbReference type="GO" id="GO:0004016">
    <property type="term" value="F:adenylate cyclase activity"/>
    <property type="evidence" value="ECO:0007669"/>
    <property type="project" value="UniProtKB-EC"/>
</dbReference>
<feature type="transmembrane region" description="Helical" evidence="20">
    <location>
        <begin position="881"/>
        <end position="902"/>
    </location>
</feature>
<comment type="caution">
    <text evidence="23">The sequence shown here is derived from an EMBL/GenBank/DDBJ whole genome shotgun (WGS) entry which is preliminary data.</text>
</comment>
<evidence type="ECO:0000256" key="8">
    <source>
        <dbReference type="ARBA" id="ARBA00022723"/>
    </source>
</evidence>
<comment type="subcellular location">
    <subcellularLocation>
        <location evidence="3">Membrane</location>
        <topology evidence="3">Multi-pass membrane protein</topology>
    </subcellularLocation>
</comment>
<feature type="domain" description="Guanylate cyclase" evidence="21">
    <location>
        <begin position="1176"/>
        <end position="1319"/>
    </location>
</feature>
<name>A0A814MQ42_9BILA</name>
<dbReference type="GO" id="GO:0007193">
    <property type="term" value="P:adenylate cyclase-inhibiting G protein-coupled receptor signaling pathway"/>
    <property type="evidence" value="ECO:0007669"/>
    <property type="project" value="TreeGrafter"/>
</dbReference>
<dbReference type="PANTHER" id="PTHR45627">
    <property type="entry name" value="ADENYLATE CYCLASE TYPE 1"/>
    <property type="match status" value="1"/>
</dbReference>
<evidence type="ECO:0000256" key="3">
    <source>
        <dbReference type="ARBA" id="ARBA00004141"/>
    </source>
</evidence>
<evidence type="ECO:0000256" key="20">
    <source>
        <dbReference type="SAM" id="Phobius"/>
    </source>
</evidence>
<reference evidence="23" key="1">
    <citation type="submission" date="2021-02" db="EMBL/GenBank/DDBJ databases">
        <authorList>
            <person name="Nowell W R."/>
        </authorList>
    </citation>
    <scope>NUCLEOTIDE SEQUENCE</scope>
</reference>
<feature type="transmembrane region" description="Helical" evidence="20">
    <location>
        <begin position="433"/>
        <end position="450"/>
    </location>
</feature>
<dbReference type="InterPro" id="IPR032628">
    <property type="entry name" value="AC_N"/>
</dbReference>
<evidence type="ECO:0000256" key="1">
    <source>
        <dbReference type="ARBA" id="ARBA00001593"/>
    </source>
</evidence>
<evidence type="ECO:0000256" key="7">
    <source>
        <dbReference type="ARBA" id="ARBA00022692"/>
    </source>
</evidence>
<feature type="transmembrane region" description="Helical" evidence="20">
    <location>
        <begin position="952"/>
        <end position="975"/>
    </location>
</feature>
<dbReference type="GO" id="GO:0007189">
    <property type="term" value="P:adenylate cyclase-activating G protein-coupled receptor signaling pathway"/>
    <property type="evidence" value="ECO:0007669"/>
    <property type="project" value="TreeGrafter"/>
</dbReference>
<dbReference type="InterPro" id="IPR029787">
    <property type="entry name" value="Nucleotide_cyclase"/>
</dbReference>
<dbReference type="InterPro" id="IPR008580">
    <property type="entry name" value="PPPDE_dom"/>
</dbReference>
<gene>
    <name evidence="23" type="ORF">PYM288_LOCUS18746</name>
</gene>
<feature type="transmembrane region" description="Helical" evidence="20">
    <location>
        <begin position="321"/>
        <end position="339"/>
    </location>
</feature>
<keyword evidence="6" id="KW-0645">Protease</keyword>